<keyword evidence="1" id="KW-0547">Nucleotide-binding</keyword>
<proteinExistence type="predicted"/>
<dbReference type="PANTHER" id="PTHR12169:SF6">
    <property type="entry name" value="AFG1-LIKE ATPASE"/>
    <property type="match status" value="1"/>
</dbReference>
<gene>
    <name evidence="3" type="ORF">MAQ5080_01162</name>
</gene>
<dbReference type="Pfam" id="PF03969">
    <property type="entry name" value="AFG1_ATPase"/>
    <property type="match status" value="2"/>
</dbReference>
<name>A0A1A8T8F4_9GAMM</name>
<keyword evidence="4" id="KW-1185">Reference proteome</keyword>
<dbReference type="SUPFAM" id="SSF52540">
    <property type="entry name" value="P-loop containing nucleoside triphosphate hydrolases"/>
    <property type="match status" value="1"/>
</dbReference>
<evidence type="ECO:0000313" key="3">
    <source>
        <dbReference type="EMBL" id="SBS28654.1"/>
    </source>
</evidence>
<dbReference type="GO" id="GO:0005737">
    <property type="term" value="C:cytoplasm"/>
    <property type="evidence" value="ECO:0007669"/>
    <property type="project" value="TreeGrafter"/>
</dbReference>
<dbReference type="InterPro" id="IPR027417">
    <property type="entry name" value="P-loop_NTPase"/>
</dbReference>
<sequence length="378" mass="42606">MTVMVSPSALYYQRVEQGEVATDVHQLEALAALDQLWHRLSAEVDNDADAALGVYLWGSVGRGKTMLMDLFFEALPEGMGRRQHFHHFMRALHRELNTTFGVANPLQGIAARMAREVKVICFDEFFVSDIADAMLLGNLIQALFQEGCYLVATSNIPIFGLFQTQIQKDRFAPAIAVLESRLLSFHFAGDKDHRFRLPVNQPIFFTSEADFDDSVHALFDDQATLQGALTVNHRALPFIKVSESVLWCEFDDLCVSPRSAHDYIHLAQCYQCIIVSNIPELSSTPYEHIKARGTEDGALGSGQTGERQVSLGIHDDAVRRFISLVDECYDQRISMLFLADVALAELYTNGILLFEFQRTFSRISEMQTSGYIKKQQQH</sequence>
<dbReference type="GO" id="GO:0051301">
    <property type="term" value="P:cell division"/>
    <property type="evidence" value="ECO:0007669"/>
    <property type="project" value="TreeGrafter"/>
</dbReference>
<dbReference type="PANTHER" id="PTHR12169">
    <property type="entry name" value="ATPASE N2B"/>
    <property type="match status" value="1"/>
</dbReference>
<dbReference type="GO" id="GO:0005524">
    <property type="term" value="F:ATP binding"/>
    <property type="evidence" value="ECO:0007669"/>
    <property type="project" value="UniProtKB-KW"/>
</dbReference>
<dbReference type="InterPro" id="IPR005654">
    <property type="entry name" value="ATPase_AFG1-like"/>
</dbReference>
<organism evidence="3 4">
    <name type="scientific">Marinomonas aquimarina</name>
    <dbReference type="NCBI Taxonomy" id="295068"/>
    <lineage>
        <taxon>Bacteria</taxon>
        <taxon>Pseudomonadati</taxon>
        <taxon>Pseudomonadota</taxon>
        <taxon>Gammaproteobacteria</taxon>
        <taxon>Oceanospirillales</taxon>
        <taxon>Oceanospirillaceae</taxon>
        <taxon>Marinomonas</taxon>
    </lineage>
</organism>
<protein>
    <submittedName>
        <fullName evidence="3">AFG1-like ATPase</fullName>
    </submittedName>
</protein>
<keyword evidence="2" id="KW-0067">ATP-binding</keyword>
<dbReference type="GO" id="GO:0032153">
    <property type="term" value="C:cell division site"/>
    <property type="evidence" value="ECO:0007669"/>
    <property type="project" value="TreeGrafter"/>
</dbReference>
<dbReference type="STRING" id="295068.MAQ5080_01162"/>
<dbReference type="NCBIfam" id="NF040713">
    <property type="entry name" value="ZapE"/>
    <property type="match status" value="1"/>
</dbReference>
<reference evidence="3 4" key="1">
    <citation type="submission" date="2016-06" db="EMBL/GenBank/DDBJ databases">
        <authorList>
            <person name="Kjaerup R.B."/>
            <person name="Dalgaard T.S."/>
            <person name="Juul-Madsen H.R."/>
        </authorList>
    </citation>
    <scope>NUCLEOTIDE SEQUENCE [LARGE SCALE GENOMIC DNA]</scope>
    <source>
        <strain evidence="3 4">CECT 5080</strain>
    </source>
</reference>
<evidence type="ECO:0000313" key="4">
    <source>
        <dbReference type="Proteomes" id="UP000092627"/>
    </source>
</evidence>
<dbReference type="GO" id="GO:0016887">
    <property type="term" value="F:ATP hydrolysis activity"/>
    <property type="evidence" value="ECO:0007669"/>
    <property type="project" value="InterPro"/>
</dbReference>
<dbReference type="AlphaFoldDB" id="A0A1A8T8F4"/>
<dbReference type="EMBL" id="FLOC01000005">
    <property type="protein sequence ID" value="SBS28654.1"/>
    <property type="molecule type" value="Genomic_DNA"/>
</dbReference>
<evidence type="ECO:0000256" key="1">
    <source>
        <dbReference type="ARBA" id="ARBA00022741"/>
    </source>
</evidence>
<dbReference type="Gene3D" id="3.40.50.300">
    <property type="entry name" value="P-loop containing nucleotide triphosphate hydrolases"/>
    <property type="match status" value="1"/>
</dbReference>
<dbReference type="Proteomes" id="UP000092627">
    <property type="component" value="Unassembled WGS sequence"/>
</dbReference>
<accession>A0A1A8T8F4</accession>
<evidence type="ECO:0000256" key="2">
    <source>
        <dbReference type="ARBA" id="ARBA00022840"/>
    </source>
</evidence>